<dbReference type="Proteomes" id="UP000636709">
    <property type="component" value="Unassembled WGS sequence"/>
</dbReference>
<reference evidence="1" key="1">
    <citation type="submission" date="2020-07" db="EMBL/GenBank/DDBJ databases">
        <title>Genome sequence and genetic diversity analysis of an under-domesticated orphan crop, white fonio (Digitaria exilis).</title>
        <authorList>
            <person name="Bennetzen J.L."/>
            <person name="Chen S."/>
            <person name="Ma X."/>
            <person name="Wang X."/>
            <person name="Yssel A.E.J."/>
            <person name="Chaluvadi S.R."/>
            <person name="Johnson M."/>
            <person name="Gangashetty P."/>
            <person name="Hamidou F."/>
            <person name="Sanogo M.D."/>
            <person name="Zwaenepoel A."/>
            <person name="Wallace J."/>
            <person name="Van De Peer Y."/>
            <person name="Van Deynze A."/>
        </authorList>
    </citation>
    <scope>NUCLEOTIDE SEQUENCE</scope>
    <source>
        <tissue evidence="1">Leaves</tissue>
    </source>
</reference>
<protein>
    <submittedName>
        <fullName evidence="1">Uncharacterized protein</fullName>
    </submittedName>
</protein>
<gene>
    <name evidence="1" type="ORF">HU200_032479</name>
</gene>
<keyword evidence="2" id="KW-1185">Reference proteome</keyword>
<name>A0A835BN71_9POAL</name>
<accession>A0A835BN71</accession>
<comment type="caution">
    <text evidence="1">The sequence shown here is derived from an EMBL/GenBank/DDBJ whole genome shotgun (WGS) entry which is preliminary data.</text>
</comment>
<evidence type="ECO:0000313" key="1">
    <source>
        <dbReference type="EMBL" id="KAF8702975.1"/>
    </source>
</evidence>
<proteinExistence type="predicted"/>
<dbReference type="EMBL" id="JACEFO010001781">
    <property type="protein sequence ID" value="KAF8702975.1"/>
    <property type="molecule type" value="Genomic_DNA"/>
</dbReference>
<sequence>MAMMIRLRLVSQHSQ</sequence>
<evidence type="ECO:0000313" key="2">
    <source>
        <dbReference type="Proteomes" id="UP000636709"/>
    </source>
</evidence>
<organism evidence="1 2">
    <name type="scientific">Digitaria exilis</name>
    <dbReference type="NCBI Taxonomy" id="1010633"/>
    <lineage>
        <taxon>Eukaryota</taxon>
        <taxon>Viridiplantae</taxon>
        <taxon>Streptophyta</taxon>
        <taxon>Embryophyta</taxon>
        <taxon>Tracheophyta</taxon>
        <taxon>Spermatophyta</taxon>
        <taxon>Magnoliopsida</taxon>
        <taxon>Liliopsida</taxon>
        <taxon>Poales</taxon>
        <taxon>Poaceae</taxon>
        <taxon>PACMAD clade</taxon>
        <taxon>Panicoideae</taxon>
        <taxon>Panicodae</taxon>
        <taxon>Paniceae</taxon>
        <taxon>Anthephorinae</taxon>
        <taxon>Digitaria</taxon>
    </lineage>
</organism>